<protein>
    <submittedName>
        <fullName evidence="5">Tellurium resistance protein</fullName>
    </submittedName>
</protein>
<evidence type="ECO:0000256" key="2">
    <source>
        <dbReference type="SAM" id="MobiDB-lite"/>
    </source>
</evidence>
<dbReference type="PANTHER" id="PTHR32097:SF3">
    <property type="entry name" value="TELLURITE RESISTANCE PROTEIN"/>
    <property type="match status" value="1"/>
</dbReference>
<dbReference type="AlphaFoldDB" id="A0A6C0YPG9"/>
<evidence type="ECO:0000256" key="1">
    <source>
        <dbReference type="ARBA" id="ARBA00022686"/>
    </source>
</evidence>
<dbReference type="PIRSF" id="PIRSF037118">
    <property type="entry name" value="Tellurite_resistance_TerA"/>
    <property type="match status" value="1"/>
</dbReference>
<reference evidence="5 7" key="2">
    <citation type="submission" date="2020-02" db="EMBL/GenBank/DDBJ databases">
        <title>Tigecycline-resistant Acinetobacter species from pigs and migratory birds.</title>
        <authorList>
            <person name="Chen C."/>
            <person name="Sun J."/>
            <person name="Liao X.-P."/>
            <person name="Liu Y.-H."/>
        </authorList>
    </citation>
    <scope>NUCLEOTIDE SEQUENCE [LARGE SCALE GENOMIC DNA]</scope>
    <source>
        <strain evidence="5 7">C15_T</strain>
    </source>
</reference>
<organism evidence="5 7">
    <name type="scientific">Acinetobacter indicus</name>
    <dbReference type="NCBI Taxonomy" id="756892"/>
    <lineage>
        <taxon>Bacteria</taxon>
        <taxon>Pseudomonadati</taxon>
        <taxon>Pseudomonadota</taxon>
        <taxon>Gammaproteobacteria</taxon>
        <taxon>Moraxellales</taxon>
        <taxon>Moraxellaceae</taxon>
        <taxon>Acinetobacter</taxon>
    </lineage>
</organism>
<dbReference type="InterPro" id="IPR017115">
    <property type="entry name" value="Tellurite_resistance_TerA"/>
</dbReference>
<evidence type="ECO:0000313" key="7">
    <source>
        <dbReference type="Proteomes" id="UP000593812"/>
    </source>
</evidence>
<dbReference type="Proteomes" id="UP000503440">
    <property type="component" value="Chromosome"/>
</dbReference>
<evidence type="ECO:0000313" key="4">
    <source>
        <dbReference type="EMBL" id="QIC70681.1"/>
    </source>
</evidence>
<reference evidence="4 6" key="1">
    <citation type="submission" date="2019-09" db="EMBL/GenBank/DDBJ databases">
        <title>Non-baumannii Acinetobacter spp. carrying blaNDM-1 isolated in China.</title>
        <authorList>
            <person name="Cui C."/>
            <person name="Chen C."/>
            <person name="Sun J."/>
            <person name="Liu Y."/>
        </authorList>
    </citation>
    <scope>NUCLEOTIDE SEQUENCE [LARGE SCALE GENOMIC DNA]</scope>
    <source>
        <strain evidence="4 6">B18</strain>
    </source>
</reference>
<dbReference type="InterPro" id="IPR051324">
    <property type="entry name" value="Stress/Tellurium_Resist"/>
</dbReference>
<dbReference type="GO" id="GO:0046690">
    <property type="term" value="P:response to tellurium ion"/>
    <property type="evidence" value="ECO:0007669"/>
    <property type="project" value="UniProtKB-KW"/>
</dbReference>
<dbReference type="InterPro" id="IPR003325">
    <property type="entry name" value="TerD"/>
</dbReference>
<keyword evidence="1" id="KW-0778">Tellurium resistance</keyword>
<dbReference type="Gene3D" id="2.60.60.30">
    <property type="entry name" value="sav2460 like domains"/>
    <property type="match status" value="2"/>
</dbReference>
<dbReference type="EMBL" id="CP044455">
    <property type="protein sequence ID" value="QIC70681.1"/>
    <property type="molecule type" value="Genomic_DNA"/>
</dbReference>
<accession>A0A6C0YPG9</accession>
<proteinExistence type="predicted"/>
<evidence type="ECO:0000259" key="3">
    <source>
        <dbReference type="Pfam" id="PF02342"/>
    </source>
</evidence>
<dbReference type="EMBL" id="CP048654">
    <property type="protein sequence ID" value="QOW41875.1"/>
    <property type="molecule type" value="Genomic_DNA"/>
</dbReference>
<dbReference type="Proteomes" id="UP000593812">
    <property type="component" value="Chromosome"/>
</dbReference>
<evidence type="ECO:0000313" key="6">
    <source>
        <dbReference type="Proteomes" id="UP000503440"/>
    </source>
</evidence>
<feature type="region of interest" description="Disordered" evidence="2">
    <location>
        <begin position="171"/>
        <end position="201"/>
    </location>
</feature>
<name>A0A6C0YPG9_9GAMM</name>
<dbReference type="RefSeq" id="WP_127800983.1">
    <property type="nucleotide sequence ID" value="NZ_CP044445.1"/>
</dbReference>
<dbReference type="PANTHER" id="PTHR32097">
    <property type="entry name" value="CAMP-BINDING PROTEIN 1-RELATED"/>
    <property type="match status" value="1"/>
</dbReference>
<feature type="domain" description="TerD" evidence="3">
    <location>
        <begin position="2"/>
        <end position="168"/>
    </location>
</feature>
<dbReference type="CDD" id="cd06974">
    <property type="entry name" value="TerD_like"/>
    <property type="match status" value="2"/>
</dbReference>
<dbReference type="Pfam" id="PF02342">
    <property type="entry name" value="TerD"/>
    <property type="match status" value="1"/>
</dbReference>
<sequence length="406" mass="44782">MNLQAGQKTTLASLMGSAMQFEVRVTFSAPFEIDVTIFGLNSQDKLYSDDYMVYFNQPVSPNSAVVLSKTGQTTRFKFDLTRHNQPAVEKYVICAAVDSPNQTMKNISSGNVEIVANNSVVAVFPIIPSMFVSEKAVMLGQVYRKNEWRFGAIGQGFNGGLPALVEHFGGEVEPEPPKTTPQQTPVPTPVKPAATPNPVQSAPSNINLSKIKLDKNNPTISLTNKASGFGRIGINLNWNQTPPSLVKSFFSRNQAVDLDLCALIKFKDGKKYAIQALGKRFGDFDRYPFVFLDGDDRAGSVSQGENLYINGDKWDNIERVLVFAAIYEGVASWSDTDGVINIKIPNQPELEVRLADNSNANLCAIIELHNQAGTIKANREVRYFHDIGDMDRHYGYGFRIVNGSKK</sequence>
<evidence type="ECO:0000313" key="5">
    <source>
        <dbReference type="EMBL" id="QOW41875.1"/>
    </source>
</evidence>
<gene>
    <name evidence="4" type="ORF">FSC09_09755</name>
    <name evidence="5" type="ORF">G0027_02800</name>
</gene>